<evidence type="ECO:0000313" key="5">
    <source>
        <dbReference type="EMBL" id="EQA43315.1"/>
    </source>
</evidence>
<dbReference type="Gene3D" id="3.40.50.1820">
    <property type="entry name" value="alpha/beta hydrolase"/>
    <property type="match status" value="1"/>
</dbReference>
<sequence length="394" mass="45079">MRIALILNFFYKYTAKEKIKSGPIALLTSSIGFNPSPESRMKDSRMLLYRGTILRTFCIAGVLAMVLLGCLPGARQAAVDPQPGGSEISELEKVQIGGVDQWLFSQGKNRNNPVLLILHGGPGAGSIGFARYFYTELEKQFIVVNWDQRGAGKSYSLFMSDVTPETYLSDTREVILFLKRKFNVPKIYLMGHSWGGYLGAIVANRHPKDLFAYIGIGPVVDGEQSVAVSYKFVLENGRKNPEISDRVKDLTEEEYLKNRRFWLNRFGAGLFHDIQRYDEDKFLRGLMENSPEYSIFDMITYLPGIWRSSSRIRPYFFQMNLFKQAPSIQVPVYFFTGKYDYYNPEEILVKYVDGLEAPKKTFYSFECCAHAPHFEAIVDFAEQMKLVKLNTFKK</sequence>
<evidence type="ECO:0000256" key="2">
    <source>
        <dbReference type="ARBA" id="ARBA00022801"/>
    </source>
</evidence>
<accession>T0EWR2</accession>
<dbReference type="SUPFAM" id="SSF53474">
    <property type="entry name" value="alpha/beta-Hydrolases"/>
    <property type="match status" value="1"/>
</dbReference>
<protein>
    <submittedName>
        <fullName evidence="5">Alpha/beta hydrolase family protein</fullName>
    </submittedName>
</protein>
<keyword evidence="3" id="KW-1133">Transmembrane helix</keyword>
<dbReference type="InterPro" id="IPR029058">
    <property type="entry name" value="AB_hydrolase_fold"/>
</dbReference>
<dbReference type="PANTHER" id="PTHR43194">
    <property type="entry name" value="HYDROLASE ALPHA/BETA FOLD FAMILY"/>
    <property type="match status" value="1"/>
</dbReference>
<feature type="transmembrane region" description="Helical" evidence="3">
    <location>
        <begin position="47"/>
        <end position="68"/>
    </location>
</feature>
<dbReference type="EMBL" id="AHMO02000011">
    <property type="protein sequence ID" value="EQA43315.1"/>
    <property type="molecule type" value="Genomic_DNA"/>
</dbReference>
<evidence type="ECO:0000256" key="1">
    <source>
        <dbReference type="ARBA" id="ARBA00010088"/>
    </source>
</evidence>
<keyword evidence="3" id="KW-0472">Membrane</keyword>
<dbReference type="InterPro" id="IPR002410">
    <property type="entry name" value="Peptidase_S33"/>
</dbReference>
<proteinExistence type="inferred from homology"/>
<organism evidence="5 6">
    <name type="scientific">Leptospira broomii serovar Hurstbridge str. 5399</name>
    <dbReference type="NCBI Taxonomy" id="1049789"/>
    <lineage>
        <taxon>Bacteria</taxon>
        <taxon>Pseudomonadati</taxon>
        <taxon>Spirochaetota</taxon>
        <taxon>Spirochaetia</taxon>
        <taxon>Leptospirales</taxon>
        <taxon>Leptospiraceae</taxon>
        <taxon>Leptospira</taxon>
    </lineage>
</organism>
<dbReference type="PANTHER" id="PTHR43194:SF2">
    <property type="entry name" value="PEROXISOMAL MEMBRANE PROTEIN LPX1"/>
    <property type="match status" value="1"/>
</dbReference>
<evidence type="ECO:0000259" key="4">
    <source>
        <dbReference type="Pfam" id="PF00561"/>
    </source>
</evidence>
<keyword evidence="2 5" id="KW-0378">Hydrolase</keyword>
<reference evidence="5" key="1">
    <citation type="submission" date="2013-05" db="EMBL/GenBank/DDBJ databases">
        <authorList>
            <person name="Harkins D.M."/>
            <person name="Durkin A.S."/>
            <person name="Brinkac L.M."/>
            <person name="Haft D.H."/>
            <person name="Selengut J.D."/>
            <person name="Sanka R."/>
            <person name="DePew J."/>
            <person name="Purushe J."/>
            <person name="Hartskeerl R.A."/>
            <person name="Ahmed A."/>
            <person name="van der Linden H."/>
            <person name="Goris M.G.A."/>
            <person name="Vinetz J.M."/>
            <person name="Sutton G.G."/>
            <person name="Nierman W.C."/>
            <person name="Fouts D.E."/>
        </authorList>
    </citation>
    <scope>NUCLEOTIDE SEQUENCE [LARGE SCALE GENOMIC DNA]</scope>
    <source>
        <strain evidence="5">5399</strain>
    </source>
</reference>
<evidence type="ECO:0000313" key="6">
    <source>
        <dbReference type="Proteomes" id="UP000015454"/>
    </source>
</evidence>
<gene>
    <name evidence="5" type="ORF">LEP1GSC050_1726</name>
</gene>
<dbReference type="Pfam" id="PF00561">
    <property type="entry name" value="Abhydrolase_1"/>
    <property type="match status" value="1"/>
</dbReference>
<dbReference type="PRINTS" id="PR00793">
    <property type="entry name" value="PROAMNOPTASE"/>
</dbReference>
<dbReference type="AlphaFoldDB" id="T0EWR2"/>
<keyword evidence="3" id="KW-0812">Transmembrane</keyword>
<comment type="caution">
    <text evidence="5">The sequence shown here is derived from an EMBL/GenBank/DDBJ whole genome shotgun (WGS) entry which is preliminary data.</text>
</comment>
<keyword evidence="6" id="KW-1185">Reference proteome</keyword>
<dbReference type="STRING" id="1049789.LEP1GSC050_1726"/>
<dbReference type="GO" id="GO:0008233">
    <property type="term" value="F:peptidase activity"/>
    <property type="evidence" value="ECO:0007669"/>
    <property type="project" value="InterPro"/>
</dbReference>
<dbReference type="InterPro" id="IPR050228">
    <property type="entry name" value="Carboxylesterase_BioH"/>
</dbReference>
<evidence type="ECO:0000256" key="3">
    <source>
        <dbReference type="SAM" id="Phobius"/>
    </source>
</evidence>
<dbReference type="OrthoDB" id="53505at2"/>
<name>T0EWR2_9LEPT</name>
<feature type="domain" description="AB hydrolase-1" evidence="4">
    <location>
        <begin position="113"/>
        <end position="375"/>
    </location>
</feature>
<dbReference type="GO" id="GO:0006508">
    <property type="term" value="P:proteolysis"/>
    <property type="evidence" value="ECO:0007669"/>
    <property type="project" value="InterPro"/>
</dbReference>
<comment type="similarity">
    <text evidence="1">Belongs to the peptidase S33 family.</text>
</comment>
<dbReference type="Proteomes" id="UP000015454">
    <property type="component" value="Unassembled WGS sequence"/>
</dbReference>
<dbReference type="InterPro" id="IPR000073">
    <property type="entry name" value="AB_hydrolase_1"/>
</dbReference>